<gene>
    <name evidence="2" type="ORF">BYL167_LOCUS9959</name>
    <name evidence="1" type="ORF">CJN711_LOCUS36478</name>
</gene>
<sequence>MSQFNPNRRRFYSYIDLEEFVSHKINPTVIPNMTVYFDQPWLSNIGHALFDGLYPAFVALIRFQPKHLQPFRILLHIMSDNGKYSFSQSVYNVFAGLGTMNASVLEKNFSWKMVCFSRNRDGQREHVSTLSSIESSVTRWNRIEWVEAFRDRMYKQYELSPPTIKKNHSFERQYLRLTLKAYVIHNKRFTDDDKIEIQAAIDEINKYTAANKN</sequence>
<dbReference type="Proteomes" id="UP000681967">
    <property type="component" value="Unassembled WGS sequence"/>
</dbReference>
<comment type="caution">
    <text evidence="1">The sequence shown here is derived from an EMBL/GenBank/DDBJ whole genome shotgun (WGS) entry which is preliminary data.</text>
</comment>
<dbReference type="EMBL" id="CAJNOV010017659">
    <property type="protein sequence ID" value="CAF1610777.1"/>
    <property type="molecule type" value="Genomic_DNA"/>
</dbReference>
<accession>A0A816BH62</accession>
<evidence type="ECO:0000313" key="2">
    <source>
        <dbReference type="EMBL" id="CAF3930088.1"/>
    </source>
</evidence>
<evidence type="ECO:0000313" key="3">
    <source>
        <dbReference type="Proteomes" id="UP000663855"/>
    </source>
</evidence>
<dbReference type="EMBL" id="CAJOBH010002932">
    <property type="protein sequence ID" value="CAF3930088.1"/>
    <property type="molecule type" value="Genomic_DNA"/>
</dbReference>
<reference evidence="1" key="1">
    <citation type="submission" date="2021-02" db="EMBL/GenBank/DDBJ databases">
        <authorList>
            <person name="Nowell W R."/>
        </authorList>
    </citation>
    <scope>NUCLEOTIDE SEQUENCE</scope>
</reference>
<dbReference type="Proteomes" id="UP000663855">
    <property type="component" value="Unassembled WGS sequence"/>
</dbReference>
<organism evidence="1 3">
    <name type="scientific">Rotaria magnacalcarata</name>
    <dbReference type="NCBI Taxonomy" id="392030"/>
    <lineage>
        <taxon>Eukaryota</taxon>
        <taxon>Metazoa</taxon>
        <taxon>Spiralia</taxon>
        <taxon>Gnathifera</taxon>
        <taxon>Rotifera</taxon>
        <taxon>Eurotatoria</taxon>
        <taxon>Bdelloidea</taxon>
        <taxon>Philodinida</taxon>
        <taxon>Philodinidae</taxon>
        <taxon>Rotaria</taxon>
    </lineage>
</organism>
<protein>
    <submittedName>
        <fullName evidence="1">Uncharacterized protein</fullName>
    </submittedName>
</protein>
<proteinExistence type="predicted"/>
<name>A0A816BH62_9BILA</name>
<dbReference type="AlphaFoldDB" id="A0A816BH62"/>
<evidence type="ECO:0000313" key="1">
    <source>
        <dbReference type="EMBL" id="CAF1610777.1"/>
    </source>
</evidence>